<keyword evidence="2" id="KW-0547">Nucleotide-binding</keyword>
<dbReference type="Proteomes" id="UP000576225">
    <property type="component" value="Unassembled WGS sequence"/>
</dbReference>
<dbReference type="GO" id="GO:0005886">
    <property type="term" value="C:plasma membrane"/>
    <property type="evidence" value="ECO:0007669"/>
    <property type="project" value="TreeGrafter"/>
</dbReference>
<dbReference type="CDD" id="cd01129">
    <property type="entry name" value="PulE-GspE-like"/>
    <property type="match status" value="1"/>
</dbReference>
<dbReference type="RefSeq" id="WP_168962798.1">
    <property type="nucleotide sequence ID" value="NZ_DBFOHU010000203.1"/>
</dbReference>
<dbReference type="FunFam" id="3.40.50.300:FF:000398">
    <property type="entry name" value="Type IV pilus assembly ATPase PilB"/>
    <property type="match status" value="1"/>
</dbReference>
<dbReference type="AlphaFoldDB" id="A0A848B0Q4"/>
<proteinExistence type="inferred from homology"/>
<dbReference type="InterPro" id="IPR027417">
    <property type="entry name" value="P-loop_NTPase"/>
</dbReference>
<dbReference type="InterPro" id="IPR003593">
    <property type="entry name" value="AAA+_ATPase"/>
</dbReference>
<dbReference type="GO" id="GO:0016887">
    <property type="term" value="F:ATP hydrolysis activity"/>
    <property type="evidence" value="ECO:0007669"/>
    <property type="project" value="TreeGrafter"/>
</dbReference>
<dbReference type="PANTHER" id="PTHR30258">
    <property type="entry name" value="TYPE II SECRETION SYSTEM PROTEIN GSPE-RELATED"/>
    <property type="match status" value="1"/>
</dbReference>
<evidence type="ECO:0000256" key="2">
    <source>
        <dbReference type="ARBA" id="ARBA00022741"/>
    </source>
</evidence>
<dbReference type="PANTHER" id="PTHR30258:SF1">
    <property type="entry name" value="PROTEIN TRANSPORT PROTEIN HOFB HOMOLOG"/>
    <property type="match status" value="1"/>
</dbReference>
<dbReference type="EMBL" id="JABAEW010000022">
    <property type="protein sequence ID" value="NMD87340.1"/>
    <property type="molecule type" value="Genomic_DNA"/>
</dbReference>
<evidence type="ECO:0000259" key="4">
    <source>
        <dbReference type="PROSITE" id="PS00662"/>
    </source>
</evidence>
<protein>
    <submittedName>
        <fullName evidence="5">Type II/IV secretion system protein</fullName>
    </submittedName>
</protein>
<accession>A0A848B0Q4</accession>
<dbReference type="FunFam" id="3.30.450.90:FF:000001">
    <property type="entry name" value="Type II secretion system ATPase GspE"/>
    <property type="match status" value="1"/>
</dbReference>
<dbReference type="InterPro" id="IPR007831">
    <property type="entry name" value="T2SS_GspE_N"/>
</dbReference>
<dbReference type="Gene3D" id="3.30.450.90">
    <property type="match status" value="1"/>
</dbReference>
<dbReference type="SMART" id="SM00382">
    <property type="entry name" value="AAA"/>
    <property type="match status" value="1"/>
</dbReference>
<dbReference type="Pfam" id="PF00437">
    <property type="entry name" value="T2SSE"/>
    <property type="match status" value="1"/>
</dbReference>
<dbReference type="Gene3D" id="3.40.50.300">
    <property type="entry name" value="P-loop containing nucleotide triphosphate hydrolases"/>
    <property type="match status" value="1"/>
</dbReference>
<dbReference type="GO" id="GO:0005524">
    <property type="term" value="F:ATP binding"/>
    <property type="evidence" value="ECO:0007669"/>
    <property type="project" value="UniProtKB-KW"/>
</dbReference>
<evidence type="ECO:0000256" key="3">
    <source>
        <dbReference type="ARBA" id="ARBA00022840"/>
    </source>
</evidence>
<dbReference type="SUPFAM" id="SSF160246">
    <property type="entry name" value="EspE N-terminal domain-like"/>
    <property type="match status" value="1"/>
</dbReference>
<evidence type="ECO:0000313" key="5">
    <source>
        <dbReference type="EMBL" id="NMD87340.1"/>
    </source>
</evidence>
<dbReference type="PROSITE" id="PS00662">
    <property type="entry name" value="T2SP_E"/>
    <property type="match status" value="1"/>
</dbReference>
<dbReference type="Pfam" id="PF05157">
    <property type="entry name" value="MshEN"/>
    <property type="match status" value="1"/>
</dbReference>
<reference evidence="5 6" key="1">
    <citation type="submission" date="2020-04" db="EMBL/GenBank/DDBJ databases">
        <authorList>
            <person name="Hitch T.C.A."/>
            <person name="Wylensek D."/>
            <person name="Clavel T."/>
        </authorList>
    </citation>
    <scope>NUCLEOTIDE SEQUENCE [LARGE SCALE GENOMIC DNA]</scope>
    <source>
        <strain evidence="5 6">COR2-253-APC-1A</strain>
    </source>
</reference>
<evidence type="ECO:0000313" key="6">
    <source>
        <dbReference type="Proteomes" id="UP000576225"/>
    </source>
</evidence>
<dbReference type="Gene3D" id="3.30.300.160">
    <property type="entry name" value="Type II secretion system, protein E, N-terminal domain"/>
    <property type="match status" value="1"/>
</dbReference>
<comment type="similarity">
    <text evidence="1">Belongs to the GSP E family.</text>
</comment>
<feature type="domain" description="Bacterial type II secretion system protein E" evidence="4">
    <location>
        <begin position="382"/>
        <end position="396"/>
    </location>
</feature>
<dbReference type="InterPro" id="IPR037257">
    <property type="entry name" value="T2SS_E_N_sf"/>
</dbReference>
<dbReference type="SUPFAM" id="SSF52540">
    <property type="entry name" value="P-loop containing nucleoside triphosphate hydrolases"/>
    <property type="match status" value="1"/>
</dbReference>
<keyword evidence="3" id="KW-0067">ATP-binding</keyword>
<dbReference type="InterPro" id="IPR001482">
    <property type="entry name" value="T2SS/T4SS_dom"/>
</dbReference>
<evidence type="ECO:0000256" key="1">
    <source>
        <dbReference type="ARBA" id="ARBA00006611"/>
    </source>
</evidence>
<name>A0A848B0Q4_9BACT</name>
<organism evidence="5 6">
    <name type="scientific">Victivallis vadensis</name>
    <dbReference type="NCBI Taxonomy" id="172901"/>
    <lineage>
        <taxon>Bacteria</taxon>
        <taxon>Pseudomonadati</taxon>
        <taxon>Lentisphaerota</taxon>
        <taxon>Lentisphaeria</taxon>
        <taxon>Victivallales</taxon>
        <taxon>Victivallaceae</taxon>
        <taxon>Victivallis</taxon>
    </lineage>
</organism>
<sequence>MLDIESSALIDLLVNERASVHPQLREQLHDVVEEVERSGKPLMEVIENYGLFTKQEMLQMMADNLGSYVWTPKNSPDIEESVIKMVENNTARSYGVIPIRYEDGQLDLAMRSPLDYQTAETLRFVVNANILPVPVDPDQFDEELERYYPEKIDSVADIIAELTPAELEAVDEDEDHANDAPIVKFVDVVIQQAIKDKASDIHFEPFEKNFRIRYRVDGALYEMPPPPKSLAVPVISRVKIISGLNISERRRPQDGRIQLKANGKPVDLRVSCLPTSYGESVVLRVLDRSVVNLSLDSLGIGEDVLEKLRELIHLPNGILLVTGPTGSGKTTTLYSALGEINNPEDKLLTAEDPVEYDIEGIIQCPINDAVGMTFQRALRAFLRQDPDRILVGEIRDFETAQIAIEASLTGHFVFSTLHTNDAASTVTRLVDMGVEPFLISSSLAGVLGQRLIRRVCKNCRAFYTPTDEDLDRLNMDRDEIGDHQFCYGKGCQVCNYTGYKGRKALTELLVVNSEIRELISENAPTTVIRDKARELGMRTLREDGMLALYNGETSVDEVVRYT</sequence>
<comment type="caution">
    <text evidence="5">The sequence shown here is derived from an EMBL/GenBank/DDBJ whole genome shotgun (WGS) entry which is preliminary data.</text>
</comment>
<gene>
    <name evidence="5" type="ORF">HF882_12170</name>
</gene>